<name>A0A9D4CY11_DREPO</name>
<accession>A0A9D4CY11</accession>
<dbReference type="AlphaFoldDB" id="A0A9D4CY11"/>
<keyword evidence="3" id="KW-1185">Reference proteome</keyword>
<reference evidence="1" key="1">
    <citation type="journal article" date="2019" name="bioRxiv">
        <title>The Genome of the Zebra Mussel, Dreissena polymorpha: A Resource for Invasive Species Research.</title>
        <authorList>
            <person name="McCartney M.A."/>
            <person name="Auch B."/>
            <person name="Kono T."/>
            <person name="Mallez S."/>
            <person name="Zhang Y."/>
            <person name="Obille A."/>
            <person name="Becker A."/>
            <person name="Abrahante J.E."/>
            <person name="Garbe J."/>
            <person name="Badalamenti J.P."/>
            <person name="Herman A."/>
            <person name="Mangelson H."/>
            <person name="Liachko I."/>
            <person name="Sullivan S."/>
            <person name="Sone E.D."/>
            <person name="Koren S."/>
            <person name="Silverstein K.A.T."/>
            <person name="Beckman K.B."/>
            <person name="Gohl D.M."/>
        </authorList>
    </citation>
    <scope>NUCLEOTIDE SEQUENCE</scope>
    <source>
        <strain evidence="1">Duluth1</strain>
        <tissue evidence="1">Whole animal</tissue>
    </source>
</reference>
<evidence type="ECO:0000313" key="3">
    <source>
        <dbReference type="Proteomes" id="UP000828390"/>
    </source>
</evidence>
<dbReference type="EMBL" id="JAIWYP010000011">
    <property type="protein sequence ID" value="KAH3734167.1"/>
    <property type="molecule type" value="Genomic_DNA"/>
</dbReference>
<dbReference type="EMBL" id="JAIWYP010000011">
    <property type="protein sequence ID" value="KAH3734149.1"/>
    <property type="molecule type" value="Genomic_DNA"/>
</dbReference>
<organism evidence="1 3">
    <name type="scientific">Dreissena polymorpha</name>
    <name type="common">Zebra mussel</name>
    <name type="synonym">Mytilus polymorpha</name>
    <dbReference type="NCBI Taxonomy" id="45954"/>
    <lineage>
        <taxon>Eukaryota</taxon>
        <taxon>Metazoa</taxon>
        <taxon>Spiralia</taxon>
        <taxon>Lophotrochozoa</taxon>
        <taxon>Mollusca</taxon>
        <taxon>Bivalvia</taxon>
        <taxon>Autobranchia</taxon>
        <taxon>Heteroconchia</taxon>
        <taxon>Euheterodonta</taxon>
        <taxon>Imparidentia</taxon>
        <taxon>Neoheterodontei</taxon>
        <taxon>Myida</taxon>
        <taxon>Dreissenoidea</taxon>
        <taxon>Dreissenidae</taxon>
        <taxon>Dreissena</taxon>
    </lineage>
</organism>
<reference evidence="1" key="2">
    <citation type="submission" date="2020-11" db="EMBL/GenBank/DDBJ databases">
        <authorList>
            <person name="McCartney M.A."/>
            <person name="Auch B."/>
            <person name="Kono T."/>
            <person name="Mallez S."/>
            <person name="Becker A."/>
            <person name="Gohl D.M."/>
            <person name="Silverstein K.A.T."/>
            <person name="Koren S."/>
            <person name="Bechman K.B."/>
            <person name="Herman A."/>
            <person name="Abrahante J.E."/>
            <person name="Garbe J."/>
        </authorList>
    </citation>
    <scope>NUCLEOTIDE SEQUENCE</scope>
    <source>
        <strain evidence="1">Duluth1</strain>
        <tissue evidence="1">Whole animal</tissue>
    </source>
</reference>
<sequence length="87" mass="9842">MFQEQVASELKACKTAKKGTSRLFRMLFTKEETEGSSLFGQPKLGTDNRPGLEHRNKLQFLEGIEFVAICNMLLEGIEFLAICNMLN</sequence>
<gene>
    <name evidence="1" type="ORF">DPMN_040589</name>
    <name evidence="2" type="ORF">DPMN_040607</name>
</gene>
<proteinExistence type="predicted"/>
<evidence type="ECO:0000313" key="1">
    <source>
        <dbReference type="EMBL" id="KAH3734149.1"/>
    </source>
</evidence>
<evidence type="ECO:0000313" key="2">
    <source>
        <dbReference type="EMBL" id="KAH3734167.1"/>
    </source>
</evidence>
<dbReference type="Proteomes" id="UP000828390">
    <property type="component" value="Unassembled WGS sequence"/>
</dbReference>
<protein>
    <submittedName>
        <fullName evidence="1">Uncharacterized protein</fullName>
    </submittedName>
</protein>
<comment type="caution">
    <text evidence="1">The sequence shown here is derived from an EMBL/GenBank/DDBJ whole genome shotgun (WGS) entry which is preliminary data.</text>
</comment>